<protein>
    <recommendedName>
        <fullName evidence="6">Tetratricopeptide repeat protein</fullName>
    </recommendedName>
</protein>
<evidence type="ECO:0000256" key="2">
    <source>
        <dbReference type="SAM" id="MobiDB-lite"/>
    </source>
</evidence>
<keyword evidence="1" id="KW-0802">TPR repeat</keyword>
<feature type="signal peptide" evidence="3">
    <location>
        <begin position="1"/>
        <end position="24"/>
    </location>
</feature>
<feature type="chain" id="PRO_5037452252" description="Tetratricopeptide repeat protein" evidence="3">
    <location>
        <begin position="25"/>
        <end position="289"/>
    </location>
</feature>
<evidence type="ECO:0000313" key="5">
    <source>
        <dbReference type="Proteomes" id="UP000777784"/>
    </source>
</evidence>
<evidence type="ECO:0000313" key="4">
    <source>
        <dbReference type="EMBL" id="MBU2690137.1"/>
    </source>
</evidence>
<comment type="caution">
    <text evidence="4">The sequence shown here is derived from an EMBL/GenBank/DDBJ whole genome shotgun (WGS) entry which is preliminary data.</text>
</comment>
<accession>A0A948RVC0</accession>
<feature type="compositionally biased region" description="Polar residues" evidence="2">
    <location>
        <begin position="274"/>
        <end position="289"/>
    </location>
</feature>
<dbReference type="SUPFAM" id="SSF48452">
    <property type="entry name" value="TPR-like"/>
    <property type="match status" value="1"/>
</dbReference>
<evidence type="ECO:0008006" key="6">
    <source>
        <dbReference type="Google" id="ProtNLM"/>
    </source>
</evidence>
<dbReference type="EMBL" id="JAHJDP010000023">
    <property type="protein sequence ID" value="MBU2690137.1"/>
    <property type="molecule type" value="Genomic_DNA"/>
</dbReference>
<evidence type="ECO:0000256" key="3">
    <source>
        <dbReference type="SAM" id="SignalP"/>
    </source>
</evidence>
<gene>
    <name evidence="4" type="ORF">KJ970_04355</name>
</gene>
<name>A0A948RVC0_UNCEI</name>
<dbReference type="InterPro" id="IPR011990">
    <property type="entry name" value="TPR-like_helical_dom_sf"/>
</dbReference>
<keyword evidence="3" id="KW-0732">Signal</keyword>
<dbReference type="Proteomes" id="UP000777784">
    <property type="component" value="Unassembled WGS sequence"/>
</dbReference>
<proteinExistence type="predicted"/>
<dbReference type="AlphaFoldDB" id="A0A948RVC0"/>
<dbReference type="InterPro" id="IPR019734">
    <property type="entry name" value="TPR_rpt"/>
</dbReference>
<reference evidence="4" key="1">
    <citation type="submission" date="2021-05" db="EMBL/GenBank/DDBJ databases">
        <title>Energy efficiency and biological interactions define the core microbiome of deep oligotrophic groundwater.</title>
        <authorList>
            <person name="Mehrshad M."/>
            <person name="Lopez-Fernandez M."/>
            <person name="Bell E."/>
            <person name="Bernier-Latmani R."/>
            <person name="Bertilsson S."/>
            <person name="Dopson M."/>
        </authorList>
    </citation>
    <scope>NUCLEOTIDE SEQUENCE</scope>
    <source>
        <strain evidence="4">Modern_marine.mb.64</strain>
    </source>
</reference>
<sequence length="289" mass="31443">MHSKLSVILSILAVTFLTPFAASAKTAEEAFAMGTQRLSKGDFSGAYEAYGEAVEIDGSKTEYRQEQAILHRVMKIREDIKSEKDPEIWERMAQSLRGYYYTKEIYEEALDLDLMVHKKIDSVLSATQLAETYLQLNKNADAEKILAGVDEASALPYGRLLYGIALGRQQKIELAKKVLENVEIPEAAAPGMLYQSARLYALTGNDSGAAAYLTRTLESIPPSRIETARRQIMACKDFAGLLNNPVFTKALETQSKVSESGCSGGTSCGNCPSRQSCGGSQSAPASSSK</sequence>
<organism evidence="4 5">
    <name type="scientific">Eiseniibacteriota bacterium</name>
    <dbReference type="NCBI Taxonomy" id="2212470"/>
    <lineage>
        <taxon>Bacteria</taxon>
        <taxon>Candidatus Eiseniibacteriota</taxon>
    </lineage>
</organism>
<feature type="repeat" description="TPR" evidence="1">
    <location>
        <begin position="27"/>
        <end position="60"/>
    </location>
</feature>
<feature type="region of interest" description="Disordered" evidence="2">
    <location>
        <begin position="262"/>
        <end position="289"/>
    </location>
</feature>
<evidence type="ECO:0000256" key="1">
    <source>
        <dbReference type="PROSITE-ProRule" id="PRU00339"/>
    </source>
</evidence>
<dbReference type="PROSITE" id="PS50005">
    <property type="entry name" value="TPR"/>
    <property type="match status" value="1"/>
</dbReference>
<dbReference type="Gene3D" id="1.25.40.10">
    <property type="entry name" value="Tetratricopeptide repeat domain"/>
    <property type="match status" value="1"/>
</dbReference>